<dbReference type="Gramene" id="TKW26755">
    <property type="protein sequence ID" value="TKW26755"/>
    <property type="gene ID" value="SEVIR_3G211400v2"/>
</dbReference>
<accession>A0A4U6VDV5</accession>
<evidence type="ECO:0000313" key="2">
    <source>
        <dbReference type="Proteomes" id="UP000298652"/>
    </source>
</evidence>
<protein>
    <submittedName>
        <fullName evidence="1">Uncharacterized protein</fullName>
    </submittedName>
</protein>
<sequence length="105" mass="11954">MIEAFSLSFSCEARGNNRKQMARWRPSRAVEIRNLELKPEQTWKRKTMVRACRPGETGTGSSDGGCSSYFSSFADRSRSRPVNSLPRPCHGAYTCGLFYRLGQRR</sequence>
<keyword evidence="2" id="KW-1185">Reference proteome</keyword>
<dbReference type="AlphaFoldDB" id="A0A4U6VDV5"/>
<proteinExistence type="predicted"/>
<dbReference type="EMBL" id="CM016554">
    <property type="protein sequence ID" value="TKW26755.1"/>
    <property type="molecule type" value="Genomic_DNA"/>
</dbReference>
<reference evidence="1" key="1">
    <citation type="submission" date="2019-03" db="EMBL/GenBank/DDBJ databases">
        <title>WGS assembly of Setaria viridis.</title>
        <authorList>
            <person name="Huang P."/>
            <person name="Jenkins J."/>
            <person name="Grimwood J."/>
            <person name="Barry K."/>
            <person name="Healey A."/>
            <person name="Mamidi S."/>
            <person name="Sreedasyam A."/>
            <person name="Shu S."/>
            <person name="Feldman M."/>
            <person name="Wu J."/>
            <person name="Yu Y."/>
            <person name="Chen C."/>
            <person name="Johnson J."/>
            <person name="Rokhsar D."/>
            <person name="Baxter I."/>
            <person name="Schmutz J."/>
            <person name="Brutnell T."/>
            <person name="Kellogg E."/>
        </authorList>
    </citation>
    <scope>NUCLEOTIDE SEQUENCE [LARGE SCALE GENOMIC DNA]</scope>
</reference>
<evidence type="ECO:0000313" key="1">
    <source>
        <dbReference type="EMBL" id="TKW26755.1"/>
    </source>
</evidence>
<dbReference type="Proteomes" id="UP000298652">
    <property type="component" value="Chromosome 3"/>
</dbReference>
<gene>
    <name evidence="1" type="ORF">SEVIR_3G211400v2</name>
</gene>
<organism evidence="1 2">
    <name type="scientific">Setaria viridis</name>
    <name type="common">Green bristlegrass</name>
    <name type="synonym">Setaria italica subsp. viridis</name>
    <dbReference type="NCBI Taxonomy" id="4556"/>
    <lineage>
        <taxon>Eukaryota</taxon>
        <taxon>Viridiplantae</taxon>
        <taxon>Streptophyta</taxon>
        <taxon>Embryophyta</taxon>
        <taxon>Tracheophyta</taxon>
        <taxon>Spermatophyta</taxon>
        <taxon>Magnoliopsida</taxon>
        <taxon>Liliopsida</taxon>
        <taxon>Poales</taxon>
        <taxon>Poaceae</taxon>
        <taxon>PACMAD clade</taxon>
        <taxon>Panicoideae</taxon>
        <taxon>Panicodae</taxon>
        <taxon>Paniceae</taxon>
        <taxon>Cenchrinae</taxon>
        <taxon>Setaria</taxon>
    </lineage>
</organism>
<name>A0A4U6VDV5_SETVI</name>